<dbReference type="Proteomes" id="UP001341840">
    <property type="component" value="Unassembled WGS sequence"/>
</dbReference>
<proteinExistence type="predicted"/>
<evidence type="ECO:0000313" key="3">
    <source>
        <dbReference type="Proteomes" id="UP001341840"/>
    </source>
</evidence>
<name>A0ABU6Q673_9FABA</name>
<evidence type="ECO:0000313" key="2">
    <source>
        <dbReference type="EMBL" id="MED6106918.1"/>
    </source>
</evidence>
<dbReference type="EMBL" id="JASCZI010000021">
    <property type="protein sequence ID" value="MED6106918.1"/>
    <property type="molecule type" value="Genomic_DNA"/>
</dbReference>
<keyword evidence="3" id="KW-1185">Reference proteome</keyword>
<accession>A0ABU6Q673</accession>
<sequence>MATVVTMPPKMVAGPTSVGRSEGRKEIGGDGAGRRSSVKEWRIRLTDEVGDGDGGDYAAEDGGRTGEESSPSVFAVVLRLSSEVVNVICSFRM</sequence>
<reference evidence="2 3" key="1">
    <citation type="journal article" date="2023" name="Plants (Basel)">
        <title>Bridging the Gap: Combining Genomics and Transcriptomics Approaches to Understand Stylosanthes scabra, an Orphan Legume from the Brazilian Caatinga.</title>
        <authorList>
            <person name="Ferreira-Neto J.R.C."/>
            <person name="da Silva M.D."/>
            <person name="Binneck E."/>
            <person name="de Melo N.F."/>
            <person name="da Silva R.H."/>
            <person name="de Melo A.L.T.M."/>
            <person name="Pandolfi V."/>
            <person name="Bustamante F.O."/>
            <person name="Brasileiro-Vidal A.C."/>
            <person name="Benko-Iseppon A.M."/>
        </authorList>
    </citation>
    <scope>NUCLEOTIDE SEQUENCE [LARGE SCALE GENOMIC DNA]</scope>
    <source>
        <tissue evidence="2">Leaves</tissue>
    </source>
</reference>
<gene>
    <name evidence="2" type="ORF">PIB30_009219</name>
</gene>
<organism evidence="2 3">
    <name type="scientific">Stylosanthes scabra</name>
    <dbReference type="NCBI Taxonomy" id="79078"/>
    <lineage>
        <taxon>Eukaryota</taxon>
        <taxon>Viridiplantae</taxon>
        <taxon>Streptophyta</taxon>
        <taxon>Embryophyta</taxon>
        <taxon>Tracheophyta</taxon>
        <taxon>Spermatophyta</taxon>
        <taxon>Magnoliopsida</taxon>
        <taxon>eudicotyledons</taxon>
        <taxon>Gunneridae</taxon>
        <taxon>Pentapetalae</taxon>
        <taxon>rosids</taxon>
        <taxon>fabids</taxon>
        <taxon>Fabales</taxon>
        <taxon>Fabaceae</taxon>
        <taxon>Papilionoideae</taxon>
        <taxon>50 kb inversion clade</taxon>
        <taxon>dalbergioids sensu lato</taxon>
        <taxon>Dalbergieae</taxon>
        <taxon>Pterocarpus clade</taxon>
        <taxon>Stylosanthes</taxon>
    </lineage>
</organism>
<feature type="region of interest" description="Disordered" evidence="1">
    <location>
        <begin position="1"/>
        <end position="69"/>
    </location>
</feature>
<evidence type="ECO:0000256" key="1">
    <source>
        <dbReference type="SAM" id="MobiDB-lite"/>
    </source>
</evidence>
<protein>
    <submittedName>
        <fullName evidence="2">Uncharacterized protein</fullName>
    </submittedName>
</protein>
<comment type="caution">
    <text evidence="2">The sequence shown here is derived from an EMBL/GenBank/DDBJ whole genome shotgun (WGS) entry which is preliminary data.</text>
</comment>
<feature type="compositionally biased region" description="Basic and acidic residues" evidence="1">
    <location>
        <begin position="37"/>
        <end position="47"/>
    </location>
</feature>